<dbReference type="AlphaFoldDB" id="A0AAE0ZRX2"/>
<feature type="signal peptide" evidence="2">
    <location>
        <begin position="1"/>
        <end position="22"/>
    </location>
</feature>
<feature type="chain" id="PRO_5042111254" evidence="2">
    <location>
        <begin position="23"/>
        <end position="136"/>
    </location>
</feature>
<dbReference type="EMBL" id="JAWDGP010003448">
    <property type="protein sequence ID" value="KAK3774247.1"/>
    <property type="molecule type" value="Genomic_DNA"/>
</dbReference>
<evidence type="ECO:0000256" key="1">
    <source>
        <dbReference type="SAM" id="MobiDB-lite"/>
    </source>
</evidence>
<comment type="caution">
    <text evidence="3">The sequence shown here is derived from an EMBL/GenBank/DDBJ whole genome shotgun (WGS) entry which is preliminary data.</text>
</comment>
<accession>A0AAE0ZRX2</accession>
<feature type="region of interest" description="Disordered" evidence="1">
    <location>
        <begin position="111"/>
        <end position="136"/>
    </location>
</feature>
<reference evidence="3" key="1">
    <citation type="journal article" date="2023" name="G3 (Bethesda)">
        <title>A reference genome for the long-term kleptoplast-retaining sea slug Elysia crispata morphotype clarki.</title>
        <authorList>
            <person name="Eastman K.E."/>
            <person name="Pendleton A.L."/>
            <person name="Shaikh M.A."/>
            <person name="Suttiyut T."/>
            <person name="Ogas R."/>
            <person name="Tomko P."/>
            <person name="Gavelis G."/>
            <person name="Widhalm J.R."/>
            <person name="Wisecaver J.H."/>
        </authorList>
    </citation>
    <scope>NUCLEOTIDE SEQUENCE</scope>
    <source>
        <strain evidence="3">ECLA1</strain>
    </source>
</reference>
<name>A0AAE0ZRX2_9GAST</name>
<sequence length="136" mass="15243">MLIPKLLWPLLVYEICSTTVEAIGSKINKFTRRWLGVPHGLTDVAMYCRKAKLRLQLKSILEEYKCGKARLLSMLEDSEDPAVKTVQPTMKTVNEVVECLNQYLLKDEGMGSNPGAVQKDSRETPGSHDLGVVRPL</sequence>
<evidence type="ECO:0000313" key="4">
    <source>
        <dbReference type="Proteomes" id="UP001283361"/>
    </source>
</evidence>
<organism evidence="3 4">
    <name type="scientific">Elysia crispata</name>
    <name type="common">lettuce slug</name>
    <dbReference type="NCBI Taxonomy" id="231223"/>
    <lineage>
        <taxon>Eukaryota</taxon>
        <taxon>Metazoa</taxon>
        <taxon>Spiralia</taxon>
        <taxon>Lophotrochozoa</taxon>
        <taxon>Mollusca</taxon>
        <taxon>Gastropoda</taxon>
        <taxon>Heterobranchia</taxon>
        <taxon>Euthyneura</taxon>
        <taxon>Panpulmonata</taxon>
        <taxon>Sacoglossa</taxon>
        <taxon>Placobranchoidea</taxon>
        <taxon>Plakobranchidae</taxon>
        <taxon>Elysia</taxon>
    </lineage>
</organism>
<keyword evidence="4" id="KW-1185">Reference proteome</keyword>
<dbReference type="Proteomes" id="UP001283361">
    <property type="component" value="Unassembled WGS sequence"/>
</dbReference>
<proteinExistence type="predicted"/>
<gene>
    <name evidence="3" type="ORF">RRG08_050752</name>
</gene>
<evidence type="ECO:0000256" key="2">
    <source>
        <dbReference type="SAM" id="SignalP"/>
    </source>
</evidence>
<protein>
    <submittedName>
        <fullName evidence="3">Uncharacterized protein</fullName>
    </submittedName>
</protein>
<keyword evidence="2" id="KW-0732">Signal</keyword>
<evidence type="ECO:0000313" key="3">
    <source>
        <dbReference type="EMBL" id="KAK3774247.1"/>
    </source>
</evidence>